<evidence type="ECO:0000256" key="7">
    <source>
        <dbReference type="ARBA" id="ARBA00048472"/>
    </source>
</evidence>
<reference evidence="8 9" key="1">
    <citation type="submission" date="2013-08" db="EMBL/GenBank/DDBJ databases">
        <title>An opportunistic ruminal bacterium that causes liver abscesses in cattle.</title>
        <authorList>
            <person name="Benahmed F.H."/>
            <person name="Rasmussen M."/>
            <person name="Harbottle H."/>
            <person name="Soppet D."/>
            <person name="Nagaraja T.G."/>
            <person name="Davidson M."/>
        </authorList>
    </citation>
    <scope>NUCLEOTIDE SEQUENCE [LARGE SCALE GENOMIC DNA]</scope>
    <source>
        <strain evidence="8 9">B35</strain>
    </source>
</reference>
<evidence type="ECO:0000313" key="9">
    <source>
        <dbReference type="Proteomes" id="UP000031184"/>
    </source>
</evidence>
<organism evidence="8 9">
    <name type="scientific">Fusobacterium necrophorum subsp. funduliforme B35</name>
    <dbReference type="NCBI Taxonomy" id="1226633"/>
    <lineage>
        <taxon>Bacteria</taxon>
        <taxon>Fusobacteriati</taxon>
        <taxon>Fusobacteriota</taxon>
        <taxon>Fusobacteriia</taxon>
        <taxon>Fusobacteriales</taxon>
        <taxon>Fusobacteriaceae</taxon>
        <taxon>Fusobacterium</taxon>
    </lineage>
</organism>
<evidence type="ECO:0000313" key="8">
    <source>
        <dbReference type="EMBL" id="KID48443.1"/>
    </source>
</evidence>
<proteinExistence type="inferred from homology"/>
<evidence type="ECO:0000256" key="2">
    <source>
        <dbReference type="ARBA" id="ARBA00022679"/>
    </source>
</evidence>
<evidence type="ECO:0000256" key="6">
    <source>
        <dbReference type="ARBA" id="ARBA00030025"/>
    </source>
</evidence>
<keyword evidence="1" id="KW-0328">Glycosyltransferase</keyword>
<dbReference type="Proteomes" id="UP000031184">
    <property type="component" value="Unassembled WGS sequence"/>
</dbReference>
<evidence type="ECO:0000256" key="3">
    <source>
        <dbReference type="ARBA" id="ARBA00024303"/>
    </source>
</evidence>
<protein>
    <recommendedName>
        <fullName evidence="5">Protein-arginine rhamnosyltransferase</fullName>
    </recommendedName>
    <alternativeName>
        <fullName evidence="6">EF-P arginine rhamnosyltransferase</fullName>
    </alternativeName>
</protein>
<name>A0A0B4E4P6_9FUSO</name>
<evidence type="ECO:0000256" key="1">
    <source>
        <dbReference type="ARBA" id="ARBA00022676"/>
    </source>
</evidence>
<sequence>MAYLSSKNGLHFQKLQSFLEKYCPDNPALQNSFYSYNREETDYSYFWEHLADIQKHNEEFRDYIRKHCNLGIKLKQFIENF</sequence>
<comment type="caution">
    <text evidence="8">The sequence shown here is derived from an EMBL/GenBank/DDBJ whole genome shotgun (WGS) entry which is preliminary data.</text>
</comment>
<keyword evidence="2" id="KW-0808">Transferase</keyword>
<gene>
    <name evidence="8" type="ORF">C095_09205</name>
</gene>
<dbReference type="AlphaFoldDB" id="A0A0B4E4P6"/>
<accession>A0A0B4E4P6</accession>
<dbReference type="PATRIC" id="fig|1226633.4.peg.1867"/>
<comment type="catalytic activity">
    <reaction evidence="7">
        <text>dTDP-beta-L-rhamnose + L-arginyl-[protein] = N(omega)-(alpha-L-rhamnosyl)-L-arginyl-[protein] + dTDP + H(+)</text>
        <dbReference type="Rhea" id="RHEA:66692"/>
        <dbReference type="Rhea" id="RHEA-COMP:10532"/>
        <dbReference type="Rhea" id="RHEA-COMP:17096"/>
        <dbReference type="ChEBI" id="CHEBI:15378"/>
        <dbReference type="ChEBI" id="CHEBI:29965"/>
        <dbReference type="ChEBI" id="CHEBI:57510"/>
        <dbReference type="ChEBI" id="CHEBI:58369"/>
        <dbReference type="ChEBI" id="CHEBI:167445"/>
    </reaction>
    <physiologicalReaction direction="left-to-right" evidence="7">
        <dbReference type="Rhea" id="RHEA:66693"/>
    </physiologicalReaction>
</comment>
<comment type="function">
    <text evidence="3">Protein-arginine rhamnosyltransferase that catalyzes the transfer of a single rhamnose to elongation factor P (EF-P) on 'Lys-32', a modification required for EF-P-dependent rescue of polyproline stalled ribosomes.</text>
</comment>
<dbReference type="GO" id="GO:0106361">
    <property type="term" value="F:protein-arginine rhamnosyltransferase activity"/>
    <property type="evidence" value="ECO:0007669"/>
    <property type="project" value="InterPro"/>
</dbReference>
<dbReference type="Pfam" id="PF10093">
    <property type="entry name" value="EarP"/>
    <property type="match status" value="1"/>
</dbReference>
<evidence type="ECO:0000256" key="4">
    <source>
        <dbReference type="ARBA" id="ARBA00024346"/>
    </source>
</evidence>
<dbReference type="EMBL" id="AUZI01000023">
    <property type="protein sequence ID" value="KID48443.1"/>
    <property type="molecule type" value="Genomic_DNA"/>
</dbReference>
<evidence type="ECO:0000256" key="5">
    <source>
        <dbReference type="ARBA" id="ARBA00024416"/>
    </source>
</evidence>
<dbReference type="InterPro" id="IPR016633">
    <property type="entry name" value="EarP"/>
</dbReference>
<comment type="similarity">
    <text evidence="4">Belongs to the glycosyltransferase 104 family.</text>
</comment>